<comment type="subcellular location">
    <subcellularLocation>
        <location evidence="1">Secreted</location>
    </subcellularLocation>
</comment>
<evidence type="ECO:0000256" key="3">
    <source>
        <dbReference type="SAM" id="MobiDB-lite"/>
    </source>
</evidence>
<dbReference type="GO" id="GO:0016798">
    <property type="term" value="F:hydrolase activity, acting on glycosyl bonds"/>
    <property type="evidence" value="ECO:0007669"/>
    <property type="project" value="UniProtKB-KW"/>
</dbReference>
<dbReference type="RefSeq" id="WP_189210676.1">
    <property type="nucleotide sequence ID" value="NZ_BMRB01000002.1"/>
</dbReference>
<evidence type="ECO:0000313" key="7">
    <source>
        <dbReference type="Proteomes" id="UP000660680"/>
    </source>
</evidence>
<comment type="caution">
    <text evidence="6">The sequence shown here is derived from an EMBL/GenBank/DDBJ whole genome shotgun (WGS) entry which is preliminary data.</text>
</comment>
<protein>
    <submittedName>
        <fullName evidence="6">Xylanase</fullName>
    </submittedName>
</protein>
<dbReference type="PANTHER" id="PTHR34216">
    <property type="match status" value="1"/>
</dbReference>
<feature type="domain" description="NodB homology" evidence="5">
    <location>
        <begin position="111"/>
        <end position="237"/>
    </location>
</feature>
<keyword evidence="2 4" id="KW-0732">Signal</keyword>
<keyword evidence="6" id="KW-0378">Hydrolase</keyword>
<feature type="signal peptide" evidence="4">
    <location>
        <begin position="1"/>
        <end position="20"/>
    </location>
</feature>
<proteinExistence type="predicted"/>
<evidence type="ECO:0000256" key="1">
    <source>
        <dbReference type="ARBA" id="ARBA00004613"/>
    </source>
</evidence>
<dbReference type="Pfam" id="PF01522">
    <property type="entry name" value="Polysacc_deac_1"/>
    <property type="match status" value="1"/>
</dbReference>
<gene>
    <name evidence="6" type="ORF">GCM10010171_26170</name>
</gene>
<evidence type="ECO:0000256" key="2">
    <source>
        <dbReference type="ARBA" id="ARBA00022729"/>
    </source>
</evidence>
<dbReference type="GO" id="GO:0005576">
    <property type="term" value="C:extracellular region"/>
    <property type="evidence" value="ECO:0007669"/>
    <property type="project" value="UniProtKB-SubCell"/>
</dbReference>
<dbReference type="InterPro" id="IPR051398">
    <property type="entry name" value="Polysacch_Deacetylase"/>
</dbReference>
<evidence type="ECO:0000256" key="4">
    <source>
        <dbReference type="SAM" id="SignalP"/>
    </source>
</evidence>
<dbReference type="SUPFAM" id="SSF88713">
    <property type="entry name" value="Glycoside hydrolase/deacetylase"/>
    <property type="match status" value="1"/>
</dbReference>
<keyword evidence="7" id="KW-1185">Reference proteome</keyword>
<dbReference type="InterPro" id="IPR002509">
    <property type="entry name" value="NODB_dom"/>
</dbReference>
<keyword evidence="6" id="KW-0624">Polysaccharide degradation</keyword>
<organism evidence="6 7">
    <name type="scientific">Actinokineospora fastidiosa</name>
    <dbReference type="NCBI Taxonomy" id="1816"/>
    <lineage>
        <taxon>Bacteria</taxon>
        <taxon>Bacillati</taxon>
        <taxon>Actinomycetota</taxon>
        <taxon>Actinomycetes</taxon>
        <taxon>Pseudonocardiales</taxon>
        <taxon>Pseudonocardiaceae</taxon>
        <taxon>Actinokineospora</taxon>
    </lineage>
</organism>
<evidence type="ECO:0000313" key="6">
    <source>
        <dbReference type="EMBL" id="GGS31088.1"/>
    </source>
</evidence>
<keyword evidence="6" id="KW-0326">Glycosidase</keyword>
<keyword evidence="6" id="KW-0858">Xylan degradation</keyword>
<dbReference type="Proteomes" id="UP000660680">
    <property type="component" value="Unassembled WGS sequence"/>
</dbReference>
<evidence type="ECO:0000259" key="5">
    <source>
        <dbReference type="Pfam" id="PF01522"/>
    </source>
</evidence>
<name>A0A918LD50_9PSEU</name>
<dbReference type="PROSITE" id="PS51257">
    <property type="entry name" value="PROKAR_LIPOPROTEIN"/>
    <property type="match status" value="1"/>
</dbReference>
<feature type="region of interest" description="Disordered" evidence="3">
    <location>
        <begin position="20"/>
        <end position="51"/>
    </location>
</feature>
<feature type="compositionally biased region" description="Pro residues" evidence="3">
    <location>
        <begin position="32"/>
        <end position="45"/>
    </location>
</feature>
<dbReference type="AlphaFoldDB" id="A0A918LD50"/>
<keyword evidence="6" id="KW-0119">Carbohydrate metabolism</keyword>
<dbReference type="GO" id="GO:0016810">
    <property type="term" value="F:hydrolase activity, acting on carbon-nitrogen (but not peptide) bonds"/>
    <property type="evidence" value="ECO:0007669"/>
    <property type="project" value="InterPro"/>
</dbReference>
<dbReference type="PANTHER" id="PTHR34216:SF3">
    <property type="entry name" value="POLY-BETA-1,6-N-ACETYL-D-GLUCOSAMINE N-DEACETYLASE"/>
    <property type="match status" value="1"/>
</dbReference>
<dbReference type="GO" id="GO:0045493">
    <property type="term" value="P:xylan catabolic process"/>
    <property type="evidence" value="ECO:0007669"/>
    <property type="project" value="UniProtKB-KW"/>
</dbReference>
<dbReference type="InterPro" id="IPR011330">
    <property type="entry name" value="Glyco_hydro/deAcase_b/a-brl"/>
</dbReference>
<dbReference type="Gene3D" id="3.20.20.370">
    <property type="entry name" value="Glycoside hydrolase/deacetylase"/>
    <property type="match status" value="1"/>
</dbReference>
<accession>A0A918LD50</accession>
<feature type="chain" id="PRO_5039673022" evidence="4">
    <location>
        <begin position="21"/>
        <end position="336"/>
    </location>
</feature>
<reference evidence="6" key="2">
    <citation type="submission" date="2020-09" db="EMBL/GenBank/DDBJ databases">
        <authorList>
            <person name="Sun Q."/>
            <person name="Ohkuma M."/>
        </authorList>
    </citation>
    <scope>NUCLEOTIDE SEQUENCE</scope>
    <source>
        <strain evidence="6">JCM 3276</strain>
    </source>
</reference>
<sequence>MRVGALGALTVLLSACGGTAGPPPAAVQQAAPPAPPARTSAPPPDPAEHAANELGDVPVLMYHRITDKPTTVYDRTPADFRAELLRLAKEKYVPVTTAEYAAGDIDIPAGTHPVVLTFDDGHPSQFALTPQGEPVAGTAVAIMLEVAEQNPRFRPVASFYVNGDPFDDPGGKRTLKWLVDHDMEVGNHTLTHSNLGNASPEAAQRDIARGDAAIRAAGVRARTISLPFGIHPDRAELATKGSADGVAYDYIGALLVGANPAPSPYSADFDPLRIPRIRSQGPTGDEAAFGSSVWLDKLAAAPKSRYTSDGVPDRIAYPRDTDRTVAANHKGKAHSY</sequence>
<reference evidence="6" key="1">
    <citation type="journal article" date="2014" name="Int. J. Syst. Evol. Microbiol.">
        <title>Complete genome sequence of Corynebacterium casei LMG S-19264T (=DSM 44701T), isolated from a smear-ripened cheese.</title>
        <authorList>
            <consortium name="US DOE Joint Genome Institute (JGI-PGF)"/>
            <person name="Walter F."/>
            <person name="Albersmeier A."/>
            <person name="Kalinowski J."/>
            <person name="Ruckert C."/>
        </authorList>
    </citation>
    <scope>NUCLEOTIDE SEQUENCE</scope>
    <source>
        <strain evidence="6">JCM 3276</strain>
    </source>
</reference>
<dbReference type="EMBL" id="BMRB01000002">
    <property type="protein sequence ID" value="GGS31088.1"/>
    <property type="molecule type" value="Genomic_DNA"/>
</dbReference>